<keyword evidence="1 4" id="KW-0489">Methyltransferase</keyword>
<dbReference type="STRING" id="350688.Clos_0590"/>
<evidence type="ECO:0000313" key="7">
    <source>
        <dbReference type="EMBL" id="ABW18152.1"/>
    </source>
</evidence>
<feature type="active site" evidence="5">
    <location>
        <position position="407"/>
    </location>
</feature>
<reference evidence="8" key="1">
    <citation type="submission" date="2007-10" db="EMBL/GenBank/DDBJ databases">
        <title>Complete genome of Alkaliphilus oremlandii OhILAs.</title>
        <authorList>
            <person name="Copeland A."/>
            <person name="Lucas S."/>
            <person name="Lapidus A."/>
            <person name="Barry K."/>
            <person name="Detter J.C."/>
            <person name="Glavina del Rio T."/>
            <person name="Hammon N."/>
            <person name="Israni S."/>
            <person name="Dalin E."/>
            <person name="Tice H."/>
            <person name="Pitluck S."/>
            <person name="Chain P."/>
            <person name="Malfatti S."/>
            <person name="Shin M."/>
            <person name="Vergez L."/>
            <person name="Schmutz J."/>
            <person name="Larimer F."/>
            <person name="Land M."/>
            <person name="Hauser L."/>
            <person name="Kyrpides N."/>
            <person name="Mikhailova N."/>
            <person name="Stolz J.F."/>
            <person name="Dawson A."/>
            <person name="Fisher E."/>
            <person name="Crable B."/>
            <person name="Perera E."/>
            <person name="Lisak J."/>
            <person name="Ranganathan M."/>
            <person name="Basu P."/>
            <person name="Richardson P."/>
        </authorList>
    </citation>
    <scope>NUCLEOTIDE SEQUENCE [LARGE SCALE GENOMIC DNA]</scope>
    <source>
        <strain evidence="8">OhILAs</strain>
    </source>
</reference>
<dbReference type="CDD" id="cd02440">
    <property type="entry name" value="AdoMet_MTases"/>
    <property type="match status" value="1"/>
</dbReference>
<dbReference type="AlphaFoldDB" id="A8MLY5"/>
<evidence type="ECO:0000313" key="8">
    <source>
        <dbReference type="Proteomes" id="UP000000269"/>
    </source>
</evidence>
<dbReference type="HOGENOM" id="CLU_014689_7_0_9"/>
<feature type="binding site" evidence="4">
    <location>
        <position position="380"/>
    </location>
    <ligand>
        <name>S-adenosyl-L-methionine</name>
        <dbReference type="ChEBI" id="CHEBI:59789"/>
    </ligand>
</feature>
<feature type="binding site" evidence="4">
    <location>
        <position position="282"/>
    </location>
    <ligand>
        <name>S-adenosyl-L-methionine</name>
        <dbReference type="ChEBI" id="CHEBI:59789"/>
    </ligand>
</feature>
<dbReference type="Gene3D" id="2.40.50.1070">
    <property type="match status" value="1"/>
</dbReference>
<dbReference type="Gene3D" id="3.40.50.150">
    <property type="entry name" value="Vaccinia Virus protein VP39"/>
    <property type="match status" value="1"/>
</dbReference>
<dbReference type="Pfam" id="PF01938">
    <property type="entry name" value="TRAM"/>
    <property type="match status" value="1"/>
</dbReference>
<keyword evidence="8" id="KW-1185">Reference proteome</keyword>
<dbReference type="PANTHER" id="PTHR11061:SF30">
    <property type="entry name" value="TRNA (URACIL(54)-C(5))-METHYLTRANSFERASE"/>
    <property type="match status" value="1"/>
</dbReference>
<evidence type="ECO:0000256" key="5">
    <source>
        <dbReference type="PROSITE-ProRule" id="PRU10015"/>
    </source>
</evidence>
<dbReference type="InterPro" id="IPR030390">
    <property type="entry name" value="MeTrfase_TrmA_AS"/>
</dbReference>
<keyword evidence="2 4" id="KW-0808">Transferase</keyword>
<dbReference type="KEGG" id="aoe:Clos_0590"/>
<dbReference type="Gene3D" id="2.40.50.140">
    <property type="entry name" value="Nucleic acid-binding proteins"/>
    <property type="match status" value="1"/>
</dbReference>
<dbReference type="Proteomes" id="UP000000269">
    <property type="component" value="Chromosome"/>
</dbReference>
<proteinExistence type="inferred from homology"/>
<dbReference type="PROSITE" id="PS50926">
    <property type="entry name" value="TRAM"/>
    <property type="match status" value="1"/>
</dbReference>
<dbReference type="eggNOG" id="COG2265">
    <property type="taxonomic scope" value="Bacteria"/>
</dbReference>
<name>A8MLY5_ALKOO</name>
<gene>
    <name evidence="7" type="ordered locus">Clos_0590</name>
</gene>
<dbReference type="PROSITE" id="PS01230">
    <property type="entry name" value="TRMA_1"/>
    <property type="match status" value="1"/>
</dbReference>
<dbReference type="OrthoDB" id="9804590at2"/>
<dbReference type="PROSITE" id="PS51687">
    <property type="entry name" value="SAM_MT_RNA_M5U"/>
    <property type="match status" value="1"/>
</dbReference>
<keyword evidence="3 4" id="KW-0949">S-adenosyl-L-methionine</keyword>
<dbReference type="FunFam" id="3.40.50.150:FF:000009">
    <property type="entry name" value="23S rRNA (Uracil(1939)-C(5))-methyltransferase RlmD"/>
    <property type="match status" value="1"/>
</dbReference>
<dbReference type="FunFam" id="2.40.50.1070:FF:000003">
    <property type="entry name" value="23S rRNA (Uracil-5-)-methyltransferase RumA"/>
    <property type="match status" value="1"/>
</dbReference>
<dbReference type="GO" id="GO:0070041">
    <property type="term" value="F:rRNA (uridine-C5-)-methyltransferase activity"/>
    <property type="evidence" value="ECO:0007669"/>
    <property type="project" value="TreeGrafter"/>
</dbReference>
<organism evidence="7 8">
    <name type="scientific">Alkaliphilus oremlandii (strain OhILAs)</name>
    <name type="common">Clostridium oremlandii (strain OhILAs)</name>
    <dbReference type="NCBI Taxonomy" id="350688"/>
    <lineage>
        <taxon>Bacteria</taxon>
        <taxon>Bacillati</taxon>
        <taxon>Bacillota</taxon>
        <taxon>Clostridia</taxon>
        <taxon>Peptostreptococcales</taxon>
        <taxon>Natronincolaceae</taxon>
        <taxon>Alkaliphilus</taxon>
    </lineage>
</organism>
<dbReference type="FunFam" id="2.40.50.140:FF:000097">
    <property type="entry name" value="23S rRNA (uracil(1939)-C(5))-methyltransferase RlmD"/>
    <property type="match status" value="1"/>
</dbReference>
<evidence type="ECO:0000256" key="1">
    <source>
        <dbReference type="ARBA" id="ARBA00022603"/>
    </source>
</evidence>
<dbReference type="RefSeq" id="WP_012158466.1">
    <property type="nucleotide sequence ID" value="NC_009922.1"/>
</dbReference>
<dbReference type="PANTHER" id="PTHR11061">
    <property type="entry name" value="RNA M5U METHYLTRANSFERASE"/>
    <property type="match status" value="1"/>
</dbReference>
<accession>A8MLY5</accession>
<comment type="similarity">
    <text evidence="4">Belongs to the class I-like SAM-binding methyltransferase superfamily. RNA M5U methyltransferase family.</text>
</comment>
<dbReference type="Pfam" id="PF05958">
    <property type="entry name" value="tRNA_U5-meth_tr"/>
    <property type="match status" value="1"/>
</dbReference>
<dbReference type="NCBIfam" id="TIGR00479">
    <property type="entry name" value="rumA"/>
    <property type="match status" value="1"/>
</dbReference>
<evidence type="ECO:0000256" key="4">
    <source>
        <dbReference type="PROSITE-ProRule" id="PRU01024"/>
    </source>
</evidence>
<dbReference type="InterPro" id="IPR010280">
    <property type="entry name" value="U5_MeTrfase_fam"/>
</dbReference>
<dbReference type="InterPro" id="IPR002792">
    <property type="entry name" value="TRAM_dom"/>
</dbReference>
<sequence>MLDKSKIYEMEISGLGHSGEGIGKIDDFTVFVENAIPGDVIRTKITVLKKNYGVGELLEILKPSANRVTPKCGIAGICGGCQIMHMDYEQQLRTKRNTVVEALKRIGKIDAVVHPTLGMDNPYEYRNKAQFPVGILDGKSILGFYKKGSHEIVDTEYCHIQAPINTKIVQVIKKYIDDFDVAVYDEKEHSGLIRHVVTKVGFATGEVMVIMVTNGKEFPYKDKLIEMLKENVEGLKSVVQNINMKNTNVIFGDTTFTLYGEDQIVDYIGDLKFNISARSFYQVNPAQTKVLYEKALEYADLTGNERVFDIYCGIGTISLFLAKKAKEVHGIEIIDAAIEDARENARINHLTNTKFYVGKAEDVVPKLYKSGLVADVVVVDPPRKGCEESVLETIVNMAPKRVVYVSCNPATLARDLAYLDEKGYKTVEVQPVDMFSHSSHVECCVSLERIKE</sequence>
<evidence type="ECO:0000256" key="2">
    <source>
        <dbReference type="ARBA" id="ARBA00022679"/>
    </source>
</evidence>
<evidence type="ECO:0000259" key="6">
    <source>
        <dbReference type="PROSITE" id="PS50926"/>
    </source>
</evidence>
<protein>
    <submittedName>
        <fullName evidence="7">RNA methyltransferase, TrmA family</fullName>
    </submittedName>
</protein>
<dbReference type="SUPFAM" id="SSF50249">
    <property type="entry name" value="Nucleic acid-binding proteins"/>
    <property type="match status" value="1"/>
</dbReference>
<feature type="domain" description="TRAM" evidence="6">
    <location>
        <begin position="1"/>
        <end position="59"/>
    </location>
</feature>
<dbReference type="SUPFAM" id="SSF53335">
    <property type="entry name" value="S-adenosyl-L-methionine-dependent methyltransferases"/>
    <property type="match status" value="1"/>
</dbReference>
<feature type="binding site" evidence="4">
    <location>
        <position position="311"/>
    </location>
    <ligand>
        <name>S-adenosyl-L-methionine</name>
        <dbReference type="ChEBI" id="CHEBI:59789"/>
    </ligand>
</feature>
<feature type="active site" description="Nucleophile" evidence="4">
    <location>
        <position position="407"/>
    </location>
</feature>
<dbReference type="InterPro" id="IPR012340">
    <property type="entry name" value="NA-bd_OB-fold"/>
</dbReference>
<feature type="binding site" evidence="4">
    <location>
        <position position="332"/>
    </location>
    <ligand>
        <name>S-adenosyl-L-methionine</name>
        <dbReference type="ChEBI" id="CHEBI:59789"/>
    </ligand>
</feature>
<dbReference type="GO" id="GO:0070475">
    <property type="term" value="P:rRNA base methylation"/>
    <property type="evidence" value="ECO:0007669"/>
    <property type="project" value="TreeGrafter"/>
</dbReference>
<evidence type="ECO:0000256" key="3">
    <source>
        <dbReference type="ARBA" id="ARBA00022691"/>
    </source>
</evidence>
<dbReference type="InterPro" id="IPR029063">
    <property type="entry name" value="SAM-dependent_MTases_sf"/>
</dbReference>
<dbReference type="EMBL" id="CP000853">
    <property type="protein sequence ID" value="ABW18152.1"/>
    <property type="molecule type" value="Genomic_DNA"/>
</dbReference>